<dbReference type="EMBL" id="LWDP01000042">
    <property type="protein sequence ID" value="ORD93874.1"/>
    <property type="molecule type" value="Genomic_DNA"/>
</dbReference>
<dbReference type="OrthoDB" id="2192592at2759"/>
<protein>
    <recommendedName>
        <fullName evidence="4">DASH complex subunit ASK1</fullName>
    </recommendedName>
</protein>
<evidence type="ECO:0000313" key="2">
    <source>
        <dbReference type="EMBL" id="ORD93874.1"/>
    </source>
</evidence>
<proteinExistence type="predicted"/>
<dbReference type="Proteomes" id="UP000192639">
    <property type="component" value="Unassembled WGS sequence"/>
</dbReference>
<keyword evidence="3" id="KW-1185">Reference proteome</keyword>
<organism evidence="2 3">
    <name type="scientific">Enterospora canceri</name>
    <dbReference type="NCBI Taxonomy" id="1081671"/>
    <lineage>
        <taxon>Eukaryota</taxon>
        <taxon>Fungi</taxon>
        <taxon>Fungi incertae sedis</taxon>
        <taxon>Microsporidia</taxon>
        <taxon>Enterocytozoonidae</taxon>
        <taxon>Enterospora</taxon>
    </lineage>
</organism>
<feature type="region of interest" description="Disordered" evidence="1">
    <location>
        <begin position="90"/>
        <end position="115"/>
    </location>
</feature>
<evidence type="ECO:0000256" key="1">
    <source>
        <dbReference type="SAM" id="MobiDB-lite"/>
    </source>
</evidence>
<comment type="caution">
    <text evidence="2">The sequence shown here is derived from an EMBL/GenBank/DDBJ whole genome shotgun (WGS) entry which is preliminary data.</text>
</comment>
<feature type="compositionally biased region" description="Basic and acidic residues" evidence="1">
    <location>
        <begin position="96"/>
        <end position="106"/>
    </location>
</feature>
<dbReference type="VEuPathDB" id="MicrosporidiaDB:ECANGB1_1431"/>
<reference evidence="2 3" key="1">
    <citation type="journal article" date="2017" name="Environ. Microbiol.">
        <title>Decay of the glycolytic pathway and adaptation to intranuclear parasitism within Enterocytozoonidae microsporidia.</title>
        <authorList>
            <person name="Wiredu Boakye D."/>
            <person name="Jaroenlak P."/>
            <person name="Prachumwat A."/>
            <person name="Williams T.A."/>
            <person name="Bateman K.S."/>
            <person name="Itsathitphaisarn O."/>
            <person name="Sritunyalucksana K."/>
            <person name="Paszkiewicz K.H."/>
            <person name="Moore K.A."/>
            <person name="Stentiford G.D."/>
            <person name="Williams B.A."/>
        </authorList>
    </citation>
    <scope>NUCLEOTIDE SEQUENCE [LARGE SCALE GENOMIC DNA]</scope>
    <source>
        <strain evidence="2 3">GB1</strain>
    </source>
</reference>
<gene>
    <name evidence="2" type="ORF">ECANGB1_1431</name>
</gene>
<dbReference type="AlphaFoldDB" id="A0A1Y1S6U0"/>
<accession>A0A1Y1S6U0</accession>
<name>A0A1Y1S6U0_9MICR</name>
<sequence>MGDIENDERIISYLEKIDNKFCEIKNILREIRGKVKKHAEINRNIRENLMSWNRFFKFDDELNQKDATLNDTTIFEEISPRMSVIANEINDEDEKENNLRSRENTSHYDNLSTPLKQPISQHTNLDTLTNTSKTIEHSTAAQPLTKESLPQAFANESVLLEIYNFVKSIHETDIDPIRSRFNSTSHKKLEIFVNFLVGRDYLGKRNNRLYFKN</sequence>
<evidence type="ECO:0000313" key="3">
    <source>
        <dbReference type="Proteomes" id="UP000192639"/>
    </source>
</evidence>
<evidence type="ECO:0008006" key="4">
    <source>
        <dbReference type="Google" id="ProtNLM"/>
    </source>
</evidence>